<dbReference type="InterPro" id="IPR007219">
    <property type="entry name" value="XnlR_reg_dom"/>
</dbReference>
<dbReference type="SMART" id="SM00906">
    <property type="entry name" value="Fungal_trans"/>
    <property type="match status" value="1"/>
</dbReference>
<evidence type="ECO:0000256" key="4">
    <source>
        <dbReference type="ARBA" id="ARBA00023015"/>
    </source>
</evidence>
<dbReference type="RefSeq" id="XP_033385344.1">
    <property type="nucleotide sequence ID" value="XM_033530911.1"/>
</dbReference>
<protein>
    <recommendedName>
        <fullName evidence="9">Zn(2)-C6 fungal-type domain-containing protein</fullName>
    </recommendedName>
</protein>
<dbReference type="SUPFAM" id="SSF57701">
    <property type="entry name" value="Zn2/Cys6 DNA-binding domain"/>
    <property type="match status" value="1"/>
</dbReference>
<evidence type="ECO:0000259" key="9">
    <source>
        <dbReference type="PROSITE" id="PS50048"/>
    </source>
</evidence>
<keyword evidence="5" id="KW-0238">DNA-binding</keyword>
<accession>A0A6A5XUG4</accession>
<comment type="subcellular location">
    <subcellularLocation>
        <location evidence="1">Nucleus</location>
    </subcellularLocation>
</comment>
<evidence type="ECO:0000313" key="11">
    <source>
        <dbReference type="Proteomes" id="UP000799778"/>
    </source>
</evidence>
<dbReference type="GeneID" id="54288308"/>
<dbReference type="SMART" id="SM00066">
    <property type="entry name" value="GAL4"/>
    <property type="match status" value="1"/>
</dbReference>
<dbReference type="GO" id="GO:0006351">
    <property type="term" value="P:DNA-templated transcription"/>
    <property type="evidence" value="ECO:0007669"/>
    <property type="project" value="InterPro"/>
</dbReference>
<evidence type="ECO:0000256" key="2">
    <source>
        <dbReference type="ARBA" id="ARBA00022723"/>
    </source>
</evidence>
<dbReference type="GO" id="GO:0003677">
    <property type="term" value="F:DNA binding"/>
    <property type="evidence" value="ECO:0007669"/>
    <property type="project" value="UniProtKB-KW"/>
</dbReference>
<keyword evidence="4" id="KW-0805">Transcription regulation</keyword>
<feature type="region of interest" description="Disordered" evidence="8">
    <location>
        <begin position="588"/>
        <end position="611"/>
    </location>
</feature>
<evidence type="ECO:0000313" key="10">
    <source>
        <dbReference type="EMBL" id="KAF2017005.1"/>
    </source>
</evidence>
<dbReference type="InterPro" id="IPR001138">
    <property type="entry name" value="Zn2Cys6_DnaBD"/>
</dbReference>
<proteinExistence type="predicted"/>
<dbReference type="GO" id="GO:0000981">
    <property type="term" value="F:DNA-binding transcription factor activity, RNA polymerase II-specific"/>
    <property type="evidence" value="ECO:0007669"/>
    <property type="project" value="InterPro"/>
</dbReference>
<dbReference type="AlphaFoldDB" id="A0A6A5XUG4"/>
<dbReference type="GO" id="GO:0005634">
    <property type="term" value="C:nucleus"/>
    <property type="evidence" value="ECO:0007669"/>
    <property type="project" value="UniProtKB-SubCell"/>
</dbReference>
<keyword evidence="2" id="KW-0479">Metal-binding</keyword>
<keyword evidence="6" id="KW-0804">Transcription</keyword>
<evidence type="ECO:0000256" key="5">
    <source>
        <dbReference type="ARBA" id="ARBA00023125"/>
    </source>
</evidence>
<dbReference type="Proteomes" id="UP000799778">
    <property type="component" value="Unassembled WGS sequence"/>
</dbReference>
<evidence type="ECO:0000256" key="3">
    <source>
        <dbReference type="ARBA" id="ARBA00022833"/>
    </source>
</evidence>
<evidence type="ECO:0000256" key="8">
    <source>
        <dbReference type="SAM" id="MobiDB-lite"/>
    </source>
</evidence>
<evidence type="ECO:0000256" key="7">
    <source>
        <dbReference type="ARBA" id="ARBA00023242"/>
    </source>
</evidence>
<dbReference type="Pfam" id="PF04082">
    <property type="entry name" value="Fungal_trans"/>
    <property type="match status" value="1"/>
</dbReference>
<dbReference type="Gene3D" id="4.10.240.10">
    <property type="entry name" value="Zn(2)-C6 fungal-type DNA-binding domain"/>
    <property type="match status" value="1"/>
</dbReference>
<dbReference type="OrthoDB" id="2154091at2759"/>
<keyword evidence="3" id="KW-0862">Zinc</keyword>
<dbReference type="InterPro" id="IPR036864">
    <property type="entry name" value="Zn2-C6_fun-type_DNA-bd_sf"/>
</dbReference>
<organism evidence="10 11">
    <name type="scientific">Aaosphaeria arxii CBS 175.79</name>
    <dbReference type="NCBI Taxonomy" id="1450172"/>
    <lineage>
        <taxon>Eukaryota</taxon>
        <taxon>Fungi</taxon>
        <taxon>Dikarya</taxon>
        <taxon>Ascomycota</taxon>
        <taxon>Pezizomycotina</taxon>
        <taxon>Dothideomycetes</taxon>
        <taxon>Pleosporomycetidae</taxon>
        <taxon>Pleosporales</taxon>
        <taxon>Pleosporales incertae sedis</taxon>
        <taxon>Aaosphaeria</taxon>
    </lineage>
</organism>
<dbReference type="GO" id="GO:0008270">
    <property type="term" value="F:zinc ion binding"/>
    <property type="evidence" value="ECO:0007669"/>
    <property type="project" value="InterPro"/>
</dbReference>
<dbReference type="CDD" id="cd12148">
    <property type="entry name" value="fungal_TF_MHR"/>
    <property type="match status" value="1"/>
</dbReference>
<name>A0A6A5XUG4_9PLEO</name>
<dbReference type="PANTHER" id="PTHR31313:SF83">
    <property type="entry name" value="ZN(II)2CYS6 TRANSCRIPTION FACTOR (EUROFUNG)"/>
    <property type="match status" value="1"/>
</dbReference>
<keyword evidence="11" id="KW-1185">Reference proteome</keyword>
<dbReference type="Pfam" id="PF00172">
    <property type="entry name" value="Zn_clus"/>
    <property type="match status" value="1"/>
</dbReference>
<evidence type="ECO:0000256" key="1">
    <source>
        <dbReference type="ARBA" id="ARBA00004123"/>
    </source>
</evidence>
<reference evidence="10" key="1">
    <citation type="journal article" date="2020" name="Stud. Mycol.">
        <title>101 Dothideomycetes genomes: a test case for predicting lifestyles and emergence of pathogens.</title>
        <authorList>
            <person name="Haridas S."/>
            <person name="Albert R."/>
            <person name="Binder M."/>
            <person name="Bloem J."/>
            <person name="Labutti K."/>
            <person name="Salamov A."/>
            <person name="Andreopoulos B."/>
            <person name="Baker S."/>
            <person name="Barry K."/>
            <person name="Bills G."/>
            <person name="Bluhm B."/>
            <person name="Cannon C."/>
            <person name="Castanera R."/>
            <person name="Culley D."/>
            <person name="Daum C."/>
            <person name="Ezra D."/>
            <person name="Gonzalez J."/>
            <person name="Henrissat B."/>
            <person name="Kuo A."/>
            <person name="Liang C."/>
            <person name="Lipzen A."/>
            <person name="Lutzoni F."/>
            <person name="Magnuson J."/>
            <person name="Mondo S."/>
            <person name="Nolan M."/>
            <person name="Ohm R."/>
            <person name="Pangilinan J."/>
            <person name="Park H.-J."/>
            <person name="Ramirez L."/>
            <person name="Alfaro M."/>
            <person name="Sun H."/>
            <person name="Tritt A."/>
            <person name="Yoshinaga Y."/>
            <person name="Zwiers L.-H."/>
            <person name="Turgeon B."/>
            <person name="Goodwin S."/>
            <person name="Spatafora J."/>
            <person name="Crous P."/>
            <person name="Grigoriev I."/>
        </authorList>
    </citation>
    <scope>NUCLEOTIDE SEQUENCE</scope>
    <source>
        <strain evidence="10">CBS 175.79</strain>
    </source>
</reference>
<feature type="region of interest" description="Disordered" evidence="8">
    <location>
        <begin position="87"/>
        <end position="107"/>
    </location>
</feature>
<dbReference type="CDD" id="cd00067">
    <property type="entry name" value="GAL4"/>
    <property type="match status" value="1"/>
</dbReference>
<dbReference type="EMBL" id="ML978068">
    <property type="protein sequence ID" value="KAF2017005.1"/>
    <property type="molecule type" value="Genomic_DNA"/>
</dbReference>
<dbReference type="PANTHER" id="PTHR31313">
    <property type="entry name" value="TY1 ENHANCER ACTIVATOR"/>
    <property type="match status" value="1"/>
</dbReference>
<dbReference type="InterPro" id="IPR051615">
    <property type="entry name" value="Transcr_Regulatory_Elem"/>
</dbReference>
<sequence>MKRKNTTSACGACRKRRAKCDGKMPCCSRCSERALQCIYSEDGRRPASRSYVDLLRARVNLLENAIKTQSMDVQSSIAEKLESEITSNTSSTMIQQPLSGTGLPGSLSRDASMNFDRDGEARYFGLASGRLEMAEKNAAERRESISDITEPDPRHSGNPIYSNVINEHAISGDLEDELIDAYFRWEQPWAQAVDEQLFREGRSSNGRYFSPLLLNCILACGSRVCLREDTRSDPTDANSAGHIFLEKARILLHSDLQRPTITTLQSLCILGVVYVAVGKDAVGWLHSGMAHQLALDMGLNFDTGSPSKATWLSEDEIELRRRIYWTCYIIDKSSSMYTGRVCTMLSSQADVGLPTVELKQDSHINLTPVQQRRLLLGKIQRAQIGLAQINEKTLTTLYSPKPTVRSQQRASFVARPILDLKNWYYDLPKELNLEYSGVPQSEPAVYTLHMLYHTSTLLLMKPMLPEGRDQNAYERSVQAATDICNVAARYRKNFGSFRLSPITAMHCTMSAILVFLNTRSHKLESAKPMKNTGNIKLCLRVLDELSTSWNPAKRIYNNLQKCSRPQSSVNQAQKTAADGSASTIVEQPESLPISGGGDNNTSLPSGGSGSIARAQKHEEVPLVPMPVDWQAQCGDFSTILPFSSFGDWPLDFSAENFNAADYGFAGDLYNFFPTETDFGY</sequence>
<evidence type="ECO:0000256" key="6">
    <source>
        <dbReference type="ARBA" id="ARBA00023163"/>
    </source>
</evidence>
<feature type="domain" description="Zn(2)-C6 fungal-type" evidence="9">
    <location>
        <begin position="9"/>
        <end position="39"/>
    </location>
</feature>
<dbReference type="PROSITE" id="PS50048">
    <property type="entry name" value="ZN2_CY6_FUNGAL_2"/>
    <property type="match status" value="1"/>
</dbReference>
<gene>
    <name evidence="10" type="ORF">BU24DRAFT_448773</name>
</gene>
<dbReference type="PROSITE" id="PS00463">
    <property type="entry name" value="ZN2_CY6_FUNGAL_1"/>
    <property type="match status" value="1"/>
</dbReference>
<keyword evidence="7" id="KW-0539">Nucleus</keyword>
<feature type="compositionally biased region" description="Polar residues" evidence="8">
    <location>
        <begin position="87"/>
        <end position="99"/>
    </location>
</feature>